<dbReference type="InterPro" id="IPR036259">
    <property type="entry name" value="MFS_trans_sf"/>
</dbReference>
<evidence type="ECO:0000259" key="8">
    <source>
        <dbReference type="PROSITE" id="PS50850"/>
    </source>
</evidence>
<dbReference type="PROSITE" id="PS50850">
    <property type="entry name" value="MFS"/>
    <property type="match status" value="1"/>
</dbReference>
<feature type="transmembrane region" description="Helical" evidence="7">
    <location>
        <begin position="210"/>
        <end position="233"/>
    </location>
</feature>
<dbReference type="Pfam" id="PF07690">
    <property type="entry name" value="MFS_1"/>
    <property type="match status" value="1"/>
</dbReference>
<dbReference type="InterPro" id="IPR011701">
    <property type="entry name" value="MFS"/>
</dbReference>
<evidence type="ECO:0000256" key="1">
    <source>
        <dbReference type="ARBA" id="ARBA00004141"/>
    </source>
</evidence>
<feature type="compositionally biased region" description="Acidic residues" evidence="6">
    <location>
        <begin position="1"/>
        <end position="10"/>
    </location>
</feature>
<feature type="compositionally biased region" description="Low complexity" evidence="6">
    <location>
        <begin position="12"/>
        <end position="24"/>
    </location>
</feature>
<feature type="domain" description="Major facilitator superfamily (MFS) profile" evidence="8">
    <location>
        <begin position="84"/>
        <end position="512"/>
    </location>
</feature>
<feature type="region of interest" description="Disordered" evidence="6">
    <location>
        <begin position="45"/>
        <end position="68"/>
    </location>
</feature>
<feature type="transmembrane region" description="Helical" evidence="7">
    <location>
        <begin position="417"/>
        <end position="436"/>
    </location>
</feature>
<keyword evidence="5 7" id="KW-0472">Membrane</keyword>
<feature type="transmembrane region" description="Helical" evidence="7">
    <location>
        <begin position="392"/>
        <end position="411"/>
    </location>
</feature>
<dbReference type="Proteomes" id="UP000247810">
    <property type="component" value="Unassembled WGS sequence"/>
</dbReference>
<comment type="similarity">
    <text evidence="2">Belongs to the major facilitator superfamily.</text>
</comment>
<evidence type="ECO:0000256" key="5">
    <source>
        <dbReference type="ARBA" id="ARBA00023136"/>
    </source>
</evidence>
<accession>A0A319EGY5</accession>
<evidence type="ECO:0000256" key="7">
    <source>
        <dbReference type="SAM" id="Phobius"/>
    </source>
</evidence>
<evidence type="ECO:0000256" key="4">
    <source>
        <dbReference type="ARBA" id="ARBA00022989"/>
    </source>
</evidence>
<dbReference type="GO" id="GO:0016020">
    <property type="term" value="C:membrane"/>
    <property type="evidence" value="ECO:0007669"/>
    <property type="project" value="UniProtKB-SubCell"/>
</dbReference>
<dbReference type="SUPFAM" id="SSF103473">
    <property type="entry name" value="MFS general substrate transporter"/>
    <property type="match status" value="1"/>
</dbReference>
<dbReference type="FunFam" id="1.20.1250.20:FF:000011">
    <property type="entry name" value="MFS multidrug transporter, putative"/>
    <property type="match status" value="1"/>
</dbReference>
<evidence type="ECO:0000256" key="6">
    <source>
        <dbReference type="SAM" id="MobiDB-lite"/>
    </source>
</evidence>
<organism evidence="9 10">
    <name type="scientific">Aspergillus ellipticus CBS 707.79</name>
    <dbReference type="NCBI Taxonomy" id="1448320"/>
    <lineage>
        <taxon>Eukaryota</taxon>
        <taxon>Fungi</taxon>
        <taxon>Dikarya</taxon>
        <taxon>Ascomycota</taxon>
        <taxon>Pezizomycotina</taxon>
        <taxon>Eurotiomycetes</taxon>
        <taxon>Eurotiomycetidae</taxon>
        <taxon>Eurotiales</taxon>
        <taxon>Aspergillaceae</taxon>
        <taxon>Aspergillus</taxon>
        <taxon>Aspergillus subgen. Circumdati</taxon>
    </lineage>
</organism>
<reference evidence="9 10" key="1">
    <citation type="submission" date="2018-02" db="EMBL/GenBank/DDBJ databases">
        <title>The genomes of Aspergillus section Nigri reveals drivers in fungal speciation.</title>
        <authorList>
            <consortium name="DOE Joint Genome Institute"/>
            <person name="Vesth T.C."/>
            <person name="Nybo J."/>
            <person name="Theobald S."/>
            <person name="Brandl J."/>
            <person name="Frisvad J.C."/>
            <person name="Nielsen K.F."/>
            <person name="Lyhne E.K."/>
            <person name="Kogle M.E."/>
            <person name="Kuo A."/>
            <person name="Riley R."/>
            <person name="Clum A."/>
            <person name="Nolan M."/>
            <person name="Lipzen A."/>
            <person name="Salamov A."/>
            <person name="Henrissat B."/>
            <person name="Wiebenga A."/>
            <person name="De vries R.P."/>
            <person name="Grigoriev I.V."/>
            <person name="Mortensen U.H."/>
            <person name="Andersen M.R."/>
            <person name="Baker S.E."/>
        </authorList>
    </citation>
    <scope>NUCLEOTIDE SEQUENCE [LARGE SCALE GENOMIC DNA]</scope>
    <source>
        <strain evidence="9 10">CBS 707.79</strain>
    </source>
</reference>
<proteinExistence type="inferred from homology"/>
<dbReference type="AlphaFoldDB" id="A0A319EGY5"/>
<feature type="transmembrane region" description="Helical" evidence="7">
    <location>
        <begin position="180"/>
        <end position="198"/>
    </location>
</feature>
<feature type="transmembrane region" description="Helical" evidence="7">
    <location>
        <begin position="154"/>
        <end position="174"/>
    </location>
</feature>
<evidence type="ECO:0000313" key="10">
    <source>
        <dbReference type="Proteomes" id="UP000247810"/>
    </source>
</evidence>
<evidence type="ECO:0000256" key="2">
    <source>
        <dbReference type="ARBA" id="ARBA00008335"/>
    </source>
</evidence>
<dbReference type="InterPro" id="IPR020846">
    <property type="entry name" value="MFS_dom"/>
</dbReference>
<feature type="region of interest" description="Disordered" evidence="6">
    <location>
        <begin position="1"/>
        <end position="24"/>
    </location>
</feature>
<gene>
    <name evidence="9" type="ORF">BO71DRAFT_334985</name>
</gene>
<feature type="transmembrane region" description="Helical" evidence="7">
    <location>
        <begin position="448"/>
        <end position="469"/>
    </location>
</feature>
<dbReference type="STRING" id="1448320.A0A319EGY5"/>
<feature type="transmembrane region" description="Helical" evidence="7">
    <location>
        <begin position="123"/>
        <end position="142"/>
    </location>
</feature>
<dbReference type="EMBL" id="KZ825992">
    <property type="protein sequence ID" value="PYH90222.1"/>
    <property type="molecule type" value="Genomic_DNA"/>
</dbReference>
<dbReference type="Gene3D" id="1.20.1250.20">
    <property type="entry name" value="MFS general substrate transporter like domains"/>
    <property type="match status" value="1"/>
</dbReference>
<dbReference type="PANTHER" id="PTHR23502:SF68">
    <property type="entry name" value="MULTIDRUG TRANSPORTER, PUTATIVE (AFU_ORTHOLOGUE AFUA_3G01120)-RELATED"/>
    <property type="match status" value="1"/>
</dbReference>
<dbReference type="VEuPathDB" id="FungiDB:BO71DRAFT_334985"/>
<dbReference type="PANTHER" id="PTHR23502">
    <property type="entry name" value="MAJOR FACILITATOR SUPERFAMILY"/>
    <property type="match status" value="1"/>
</dbReference>
<keyword evidence="10" id="KW-1185">Reference proteome</keyword>
<dbReference type="GO" id="GO:0022857">
    <property type="term" value="F:transmembrane transporter activity"/>
    <property type="evidence" value="ECO:0007669"/>
    <property type="project" value="InterPro"/>
</dbReference>
<dbReference type="OrthoDB" id="5296287at2759"/>
<sequence length="522" mass="56870">MPAEPPEDVDYSASLSQETSLESSETIYPEKGIFNIEATSTVGSLDSGLEAGKPQGKDGNIVDWDGPDDPQNPMNWSDARKWVVIGLISLSSFNVSMVSTVFAPGVPDVLREFNVHNSSISSLMISVYVMGSAIGPLILTPLTEVSGRLPMTHAANVLFAMAAIVCATSVNVTMLIVARLIMGVASSVPVTVGGGFVADMMPMEKRGAAMTVWTVGPLGGMVTGPIFGGFMVQNIGWRWTIWLEAILGGIVVIASLIFLRETYAPTILQRKAVRLQKETGCCFKTKFDTGEPLSRLIWVSITRPIKFLCLSPIVLIVSLYSSVTYSYMYILFTTFTSVFEGVYGFTPGQAGLGYLGLGLGFCFGQITVGYYSDRYLKKQEKRYGTMKPEDRLPPLVLGCALVPIGLFWYGWTAEYKLHWIIPISGTFFIGAGIYYVHLVTQVYLIDSYTLYAASAVSAELALRCIFGATIPLAAEPLYDALGLGWGNSLLGFIALVFAPSSVFLLKYGERIRTNPKFRPRMT</sequence>
<feature type="transmembrane region" description="Helical" evidence="7">
    <location>
        <begin position="307"/>
        <end position="332"/>
    </location>
</feature>
<dbReference type="CDD" id="cd17323">
    <property type="entry name" value="MFS_Tpo1_MDR_like"/>
    <property type="match status" value="1"/>
</dbReference>
<feature type="transmembrane region" description="Helical" evidence="7">
    <location>
        <begin position="489"/>
        <end position="508"/>
    </location>
</feature>
<evidence type="ECO:0000256" key="3">
    <source>
        <dbReference type="ARBA" id="ARBA00022692"/>
    </source>
</evidence>
<feature type="transmembrane region" description="Helical" evidence="7">
    <location>
        <begin position="239"/>
        <end position="259"/>
    </location>
</feature>
<protein>
    <submittedName>
        <fullName evidence="9">Caffeine resistance protein 5</fullName>
    </submittedName>
</protein>
<feature type="transmembrane region" description="Helical" evidence="7">
    <location>
        <begin position="82"/>
        <end position="103"/>
    </location>
</feature>
<keyword evidence="4 7" id="KW-1133">Transmembrane helix</keyword>
<name>A0A319EGY5_9EURO</name>
<comment type="subcellular location">
    <subcellularLocation>
        <location evidence="1">Membrane</location>
        <topology evidence="1">Multi-pass membrane protein</topology>
    </subcellularLocation>
</comment>
<keyword evidence="3 7" id="KW-0812">Transmembrane</keyword>
<evidence type="ECO:0000313" key="9">
    <source>
        <dbReference type="EMBL" id="PYH90222.1"/>
    </source>
</evidence>
<feature type="transmembrane region" description="Helical" evidence="7">
    <location>
        <begin position="352"/>
        <end position="371"/>
    </location>
</feature>